<dbReference type="EMBL" id="JAVRRG010000360">
    <property type="protein sequence ID" value="KAK5071385.1"/>
    <property type="molecule type" value="Genomic_DNA"/>
</dbReference>
<dbReference type="InterPro" id="IPR002466">
    <property type="entry name" value="A_deamin"/>
</dbReference>
<evidence type="ECO:0000259" key="1">
    <source>
        <dbReference type="PROSITE" id="PS50141"/>
    </source>
</evidence>
<proteinExistence type="predicted"/>
<protein>
    <recommendedName>
        <fullName evidence="1">A to I editase domain-containing protein</fullName>
    </recommendedName>
</protein>
<name>A0ABR0JTR8_9EURO</name>
<accession>A0ABR0JTR8</accession>
<dbReference type="Proteomes" id="UP001345013">
    <property type="component" value="Unassembled WGS sequence"/>
</dbReference>
<evidence type="ECO:0000313" key="2">
    <source>
        <dbReference type="EMBL" id="KAK5071385.1"/>
    </source>
</evidence>
<gene>
    <name evidence="2" type="ORF">LTR24_010563</name>
</gene>
<sequence length="455" mass="49980">MPDLLATHIADLALNTFTSLPTKCKPRTLADGSREWTPMSAVALNYSSSLSITSAPNGSQLHSGNIQLISLATGTKSLPVSALPKCKGLVLHDCHAEILALRGLNYWLLTEVERLLSDDEYKSQWLEVISSTRSGSTSQPPFRFRQGVELSLFSTEAPCGDASMELLMAASEAAGKDISPWPTAAIHKDASSISGKALPLGRGCFSDLGALRRKPARADAEISMSKSCTDKLMLKQFTGLLGFPLDLLIQHSPETFLRRFIVYREQYSEEGYARAFGSEGRLKTGFASKGMDWGVLARFFEVCTLPSDFRRFGFEKQRGMQEVNTKSKVSNTSALWIAGGGSQQSTAVVEILVNGVKQGFKQFDEQERKGSVICRRIMIQKAVQLQRLVQIRGMAPADPDNGLLCNYSRLKSSHSHGHKKNLKQLVLASLGGWPKEYPKDEFEIDLPPLQCSNDS</sequence>
<keyword evidence="3" id="KW-1185">Reference proteome</keyword>
<dbReference type="PANTHER" id="PTHR47803:SF1">
    <property type="entry name" value="TRNA-SPECIFIC ADENOSINE DEAMINASE 1"/>
    <property type="match status" value="1"/>
</dbReference>
<dbReference type="PANTHER" id="PTHR47803">
    <property type="entry name" value="TRNA-SPECIFIC ADENOSINE DEAMINASE 1"/>
    <property type="match status" value="1"/>
</dbReference>
<reference evidence="2 3" key="1">
    <citation type="submission" date="2023-08" db="EMBL/GenBank/DDBJ databases">
        <title>Black Yeasts Isolated from many extreme environments.</title>
        <authorList>
            <person name="Coleine C."/>
            <person name="Stajich J.E."/>
            <person name="Selbmann L."/>
        </authorList>
    </citation>
    <scope>NUCLEOTIDE SEQUENCE [LARGE SCALE GENOMIC DNA]</scope>
    <source>
        <strain evidence="2 3">CCFEE 5885</strain>
    </source>
</reference>
<dbReference type="Pfam" id="PF02137">
    <property type="entry name" value="A_deamin"/>
    <property type="match status" value="1"/>
</dbReference>
<dbReference type="SMART" id="SM00552">
    <property type="entry name" value="ADEAMc"/>
    <property type="match status" value="1"/>
</dbReference>
<dbReference type="PROSITE" id="PS50141">
    <property type="entry name" value="A_DEAMIN_EDITASE"/>
    <property type="match status" value="1"/>
</dbReference>
<feature type="domain" description="A to I editase" evidence="1">
    <location>
        <begin position="70"/>
        <end position="411"/>
    </location>
</feature>
<organism evidence="2 3">
    <name type="scientific">Lithohypha guttulata</name>
    <dbReference type="NCBI Taxonomy" id="1690604"/>
    <lineage>
        <taxon>Eukaryota</taxon>
        <taxon>Fungi</taxon>
        <taxon>Dikarya</taxon>
        <taxon>Ascomycota</taxon>
        <taxon>Pezizomycotina</taxon>
        <taxon>Eurotiomycetes</taxon>
        <taxon>Chaetothyriomycetidae</taxon>
        <taxon>Chaetothyriales</taxon>
        <taxon>Trichomeriaceae</taxon>
        <taxon>Lithohypha</taxon>
    </lineage>
</organism>
<dbReference type="InterPro" id="IPR042935">
    <property type="entry name" value="Tad1"/>
</dbReference>
<comment type="caution">
    <text evidence="2">The sequence shown here is derived from an EMBL/GenBank/DDBJ whole genome shotgun (WGS) entry which is preliminary data.</text>
</comment>
<evidence type="ECO:0000313" key="3">
    <source>
        <dbReference type="Proteomes" id="UP001345013"/>
    </source>
</evidence>